<evidence type="ECO:0000313" key="3">
    <source>
        <dbReference type="Proteomes" id="UP000219689"/>
    </source>
</evidence>
<keyword evidence="3" id="KW-1185">Reference proteome</keyword>
<proteinExistence type="predicted"/>
<feature type="transmembrane region" description="Helical" evidence="1">
    <location>
        <begin position="38"/>
        <end position="57"/>
    </location>
</feature>
<name>A0A2A5QT80_9EURY</name>
<evidence type="ECO:0000256" key="1">
    <source>
        <dbReference type="SAM" id="Phobius"/>
    </source>
</evidence>
<dbReference type="RefSeq" id="WP_097378922.1">
    <property type="nucleotide sequence ID" value="NZ_NXNI01000001.1"/>
</dbReference>
<gene>
    <name evidence="2" type="ORF">CP557_05160</name>
</gene>
<accession>A0A2A5QT80</accession>
<keyword evidence="1" id="KW-1133">Transmembrane helix</keyword>
<sequence length="62" mass="6322">MSSSYPDQSSLVTAVGLLVAIVAVVGTQVFGWEWGAGQLAPTIIGVVVAGVAVVVVVRRLVK</sequence>
<organism evidence="2 3">
    <name type="scientific">Natrinema ejinorense</name>
    <dbReference type="NCBI Taxonomy" id="373386"/>
    <lineage>
        <taxon>Archaea</taxon>
        <taxon>Methanobacteriati</taxon>
        <taxon>Methanobacteriota</taxon>
        <taxon>Stenosarchaea group</taxon>
        <taxon>Halobacteria</taxon>
        <taxon>Halobacteriales</taxon>
        <taxon>Natrialbaceae</taxon>
        <taxon>Natrinema</taxon>
    </lineage>
</organism>
<reference evidence="2 3" key="1">
    <citation type="submission" date="2017-09" db="EMBL/GenBank/DDBJ databases">
        <title>Genome sequences of Natrinema ejinorence JCM 13890T.</title>
        <authorList>
            <person name="Roh S.W."/>
            <person name="Kim Y.B."/>
            <person name="Kim J.Y."/>
        </authorList>
    </citation>
    <scope>NUCLEOTIDE SEQUENCE [LARGE SCALE GENOMIC DNA]</scope>
    <source>
        <strain evidence="2 3">JCM 13890</strain>
    </source>
</reference>
<keyword evidence="1" id="KW-0812">Transmembrane</keyword>
<comment type="caution">
    <text evidence="2">The sequence shown here is derived from an EMBL/GenBank/DDBJ whole genome shotgun (WGS) entry which is preliminary data.</text>
</comment>
<evidence type="ECO:0000313" key="2">
    <source>
        <dbReference type="EMBL" id="PCR89979.1"/>
    </source>
</evidence>
<dbReference type="Proteomes" id="UP000219689">
    <property type="component" value="Unassembled WGS sequence"/>
</dbReference>
<feature type="transmembrane region" description="Helical" evidence="1">
    <location>
        <begin position="12"/>
        <end position="32"/>
    </location>
</feature>
<dbReference type="AlphaFoldDB" id="A0A2A5QT80"/>
<keyword evidence="1" id="KW-0472">Membrane</keyword>
<protein>
    <submittedName>
        <fullName evidence="2">Multidrug transporter</fullName>
    </submittedName>
</protein>
<dbReference type="EMBL" id="NXNI01000001">
    <property type="protein sequence ID" value="PCR89979.1"/>
    <property type="molecule type" value="Genomic_DNA"/>
</dbReference>